<accession>A0A0A7LI35</accession>
<keyword evidence="2" id="KW-1185">Reference proteome</keyword>
<protein>
    <submittedName>
        <fullName evidence="1">Glutamate synthase domain-containing protein</fullName>
    </submittedName>
</protein>
<organism evidence="1 2">
    <name type="scientific">Candidatus Methanoplasma termitum</name>
    <dbReference type="NCBI Taxonomy" id="1577791"/>
    <lineage>
        <taxon>Archaea</taxon>
        <taxon>Methanobacteriati</taxon>
        <taxon>Thermoplasmatota</taxon>
        <taxon>Thermoplasmata</taxon>
        <taxon>Methanomassiliicoccales</taxon>
        <taxon>Methanomassiliicoccaceae</taxon>
        <taxon>Candidatus Methanoplasma</taxon>
    </lineage>
</organism>
<dbReference type="EMBL" id="CP010070">
    <property type="protein sequence ID" value="AIZ57156.1"/>
    <property type="molecule type" value="Genomic_DNA"/>
</dbReference>
<dbReference type="InterPro" id="IPR013785">
    <property type="entry name" value="Aldolase_TIM"/>
</dbReference>
<evidence type="ECO:0000313" key="1">
    <source>
        <dbReference type="EMBL" id="AIZ57156.1"/>
    </source>
</evidence>
<dbReference type="RefSeq" id="WP_052399328.1">
    <property type="nucleotide sequence ID" value="NZ_CP010070.1"/>
</dbReference>
<dbReference type="KEGG" id="mear:Mpt1_c12940"/>
<dbReference type="AlphaFoldDB" id="A0A0A7LI35"/>
<reference evidence="1 2" key="1">
    <citation type="journal article" date="2014" name="Appl. Environ. Microbiol.">
        <title>Comparative Genome Analysis of 'Candidatus Methanoplasma termitum' Indicates a New Mode of Energy Metabolism in the Seventh Order of Methanogens.</title>
        <authorList>
            <person name="Lang K."/>
            <person name="Schuldes J."/>
            <person name="Klingl A."/>
            <person name="Poehlein A."/>
            <person name="Daniel R."/>
            <person name="Brune A."/>
        </authorList>
    </citation>
    <scope>NUCLEOTIDE SEQUENCE [LARGE SCALE GENOMIC DNA]</scope>
    <source>
        <strain evidence="2">Mpt1</strain>
    </source>
</reference>
<dbReference type="Proteomes" id="UP000030787">
    <property type="component" value="Chromosome"/>
</dbReference>
<dbReference type="SUPFAM" id="SSF51395">
    <property type="entry name" value="FMN-linked oxidoreductases"/>
    <property type="match status" value="1"/>
</dbReference>
<dbReference type="HOGENOM" id="CLU_521509_0_0_2"/>
<dbReference type="GeneID" id="24818955"/>
<name>A0A0A7LI35_9ARCH</name>
<dbReference type="STRING" id="1577791.Mpt1_c12940"/>
<evidence type="ECO:0000313" key="2">
    <source>
        <dbReference type="Proteomes" id="UP000030787"/>
    </source>
</evidence>
<gene>
    <name evidence="1" type="ORF">Mpt1_c12940</name>
</gene>
<dbReference type="Gene3D" id="3.20.20.70">
    <property type="entry name" value="Aldolase class I"/>
    <property type="match status" value="1"/>
</dbReference>
<proteinExistence type="predicted"/>
<sequence length="540" mass="59181">MKMMNMNMSIENSKSTTGTSIRVKDPCPINGMCPVCIEDCNVLCEVGKGALRGREVLYPSPEHFGKSTAASNKDYLLDWSHFQIMAELIGAKGIEPNPDVAFFENVDISTVVGSRGKNPIKMKLPVHIAGLGSTAVAKSNWKELAGGAALAGVCEVIGENVCGMDSEAVYSNGKVQSSPDMAFRVKSYKDYWDGKNGRIVMQTNVEDARAHVEDYGLSKLNVEVIERKWGQGAKAIGGEVRLNTLERALELQSRGYIVMPDPSDPEVQAAFKSGVFKTFERHSRVGFPNEQAFLEDIDQLRQKGAKNVFLKTGAYKPEVVAFTMKCASEAKIDLLTFDAAGGGTGMSPVSHMNELSSPGIWLFSQVMACAKELKKQRRYVPDLSFAGGFINETQMYKAFALSDMGQGPIVKSIAMARGPITAAVKGKHYAELAEKHQLPQSFVEQYGADPHKFFIAATGLQERFPKKKIGADIPWGAVSLYTYFHDRLGEGLKQLMAGTRKFKLECIENEDIVALSEYASKVSHVETLDARADRVMKALL</sequence>